<dbReference type="STRING" id="1661398.A0A482V3W7"/>
<proteinExistence type="predicted"/>
<dbReference type="GO" id="GO:0007165">
    <property type="term" value="P:signal transduction"/>
    <property type="evidence" value="ECO:0007669"/>
    <property type="project" value="UniProtKB-KW"/>
</dbReference>
<evidence type="ECO:0000256" key="2">
    <source>
        <dbReference type="ARBA" id="ARBA00022475"/>
    </source>
</evidence>
<keyword evidence="9" id="KW-0807">Transducer</keyword>
<feature type="transmembrane region" description="Helical" evidence="10">
    <location>
        <begin position="31"/>
        <end position="52"/>
    </location>
</feature>
<dbReference type="Pfam" id="PF02949">
    <property type="entry name" value="7tm_6"/>
    <property type="match status" value="1"/>
</dbReference>
<evidence type="ECO:0000256" key="4">
    <source>
        <dbReference type="ARBA" id="ARBA00022692"/>
    </source>
</evidence>
<dbReference type="InterPro" id="IPR004117">
    <property type="entry name" value="7tm6_olfct_rcpt"/>
</dbReference>
<keyword evidence="6 10" id="KW-1133">Transmembrane helix</keyword>
<sequence>MAIGKDDRFQFAIKCYDMSGLRKSCPIYRRIISVCILYPLLLILYSLMIFNIQYQKNIFEIAAVFESVSTLGYLVTRKTILLIHASLFEEMIQDRSRFWHYDLCGKRIGDKCRNQMALCVSIIKFIWISTAISVVFRSSTPLFVEESVVPEKWTWTKVDEEICWMKLIECFEHHRFLLSVHRKLNNAFSEFFVCFYIVSIGGICIQFFILLDGSADFIHLIKIILFIMIVNALIILVIIPVGDIEIEAEKLIFGIYSIDWYKTGSVRIRKFVLFWLIKAQVPVLIT</sequence>
<evidence type="ECO:0000256" key="5">
    <source>
        <dbReference type="ARBA" id="ARBA00022725"/>
    </source>
</evidence>
<keyword evidence="12" id="KW-1185">Reference proteome</keyword>
<evidence type="ECO:0000256" key="9">
    <source>
        <dbReference type="ARBA" id="ARBA00023224"/>
    </source>
</evidence>
<dbReference type="Proteomes" id="UP000292052">
    <property type="component" value="Unassembled WGS sequence"/>
</dbReference>
<evidence type="ECO:0000256" key="6">
    <source>
        <dbReference type="ARBA" id="ARBA00022989"/>
    </source>
</evidence>
<keyword evidence="3" id="KW-0716">Sensory transduction</keyword>
<gene>
    <name evidence="11" type="ORF">BDFB_011277</name>
</gene>
<comment type="caution">
    <text evidence="11">The sequence shown here is derived from an EMBL/GenBank/DDBJ whole genome shotgun (WGS) entry which is preliminary data.</text>
</comment>
<dbReference type="GO" id="GO:0005549">
    <property type="term" value="F:odorant binding"/>
    <property type="evidence" value="ECO:0007669"/>
    <property type="project" value="InterPro"/>
</dbReference>
<feature type="non-terminal residue" evidence="11">
    <location>
        <position position="286"/>
    </location>
</feature>
<organism evidence="11 12">
    <name type="scientific">Asbolus verrucosus</name>
    <name type="common">Desert ironclad beetle</name>
    <dbReference type="NCBI Taxonomy" id="1661398"/>
    <lineage>
        <taxon>Eukaryota</taxon>
        <taxon>Metazoa</taxon>
        <taxon>Ecdysozoa</taxon>
        <taxon>Arthropoda</taxon>
        <taxon>Hexapoda</taxon>
        <taxon>Insecta</taxon>
        <taxon>Pterygota</taxon>
        <taxon>Neoptera</taxon>
        <taxon>Endopterygota</taxon>
        <taxon>Coleoptera</taxon>
        <taxon>Polyphaga</taxon>
        <taxon>Cucujiformia</taxon>
        <taxon>Tenebrionidae</taxon>
        <taxon>Pimeliinae</taxon>
        <taxon>Asbolus</taxon>
    </lineage>
</organism>
<evidence type="ECO:0000256" key="3">
    <source>
        <dbReference type="ARBA" id="ARBA00022606"/>
    </source>
</evidence>
<feature type="transmembrane region" description="Helical" evidence="10">
    <location>
        <begin position="223"/>
        <end position="242"/>
    </location>
</feature>
<evidence type="ECO:0000256" key="10">
    <source>
        <dbReference type="SAM" id="Phobius"/>
    </source>
</evidence>
<evidence type="ECO:0000256" key="8">
    <source>
        <dbReference type="ARBA" id="ARBA00023170"/>
    </source>
</evidence>
<keyword evidence="8" id="KW-0675">Receptor</keyword>
<keyword evidence="5" id="KW-0552">Olfaction</keyword>
<evidence type="ECO:0000256" key="1">
    <source>
        <dbReference type="ARBA" id="ARBA00004651"/>
    </source>
</evidence>
<feature type="transmembrane region" description="Helical" evidence="10">
    <location>
        <begin position="187"/>
        <end position="211"/>
    </location>
</feature>
<dbReference type="PANTHER" id="PTHR21137:SF35">
    <property type="entry name" value="ODORANT RECEPTOR 19A-RELATED"/>
    <property type="match status" value="1"/>
</dbReference>
<feature type="transmembrane region" description="Helical" evidence="10">
    <location>
        <begin position="58"/>
        <end position="76"/>
    </location>
</feature>
<dbReference type="AlphaFoldDB" id="A0A482V3W7"/>
<name>A0A482V3W7_ASBVE</name>
<keyword evidence="7 10" id="KW-0472">Membrane</keyword>
<reference evidence="11 12" key="1">
    <citation type="submission" date="2017-03" db="EMBL/GenBank/DDBJ databases">
        <title>Genome of the blue death feigning beetle - Asbolus verrucosus.</title>
        <authorList>
            <person name="Rider S.D."/>
        </authorList>
    </citation>
    <scope>NUCLEOTIDE SEQUENCE [LARGE SCALE GENOMIC DNA]</scope>
    <source>
        <strain evidence="11">Butters</strain>
        <tissue evidence="11">Head and leg muscle</tissue>
    </source>
</reference>
<accession>A0A482V3W7</accession>
<protein>
    <submittedName>
        <fullName evidence="11">7tm 6 domain containing protein</fullName>
    </submittedName>
</protein>
<keyword evidence="2" id="KW-1003">Cell membrane</keyword>
<evidence type="ECO:0000256" key="7">
    <source>
        <dbReference type="ARBA" id="ARBA00023136"/>
    </source>
</evidence>
<dbReference type="OrthoDB" id="6762713at2759"/>
<evidence type="ECO:0000313" key="12">
    <source>
        <dbReference type="Proteomes" id="UP000292052"/>
    </source>
</evidence>
<comment type="subcellular location">
    <subcellularLocation>
        <location evidence="1">Cell membrane</location>
        <topology evidence="1">Multi-pass membrane protein</topology>
    </subcellularLocation>
</comment>
<dbReference type="GO" id="GO:0004984">
    <property type="term" value="F:olfactory receptor activity"/>
    <property type="evidence" value="ECO:0007669"/>
    <property type="project" value="InterPro"/>
</dbReference>
<keyword evidence="4 10" id="KW-0812">Transmembrane</keyword>
<dbReference type="PANTHER" id="PTHR21137">
    <property type="entry name" value="ODORANT RECEPTOR"/>
    <property type="match status" value="1"/>
</dbReference>
<dbReference type="GO" id="GO:0005886">
    <property type="term" value="C:plasma membrane"/>
    <property type="evidence" value="ECO:0007669"/>
    <property type="project" value="UniProtKB-SubCell"/>
</dbReference>
<dbReference type="EMBL" id="QDEB01135224">
    <property type="protein sequence ID" value="RZB38634.1"/>
    <property type="molecule type" value="Genomic_DNA"/>
</dbReference>
<evidence type="ECO:0000313" key="11">
    <source>
        <dbReference type="EMBL" id="RZB38634.1"/>
    </source>
</evidence>